<evidence type="ECO:0000313" key="2">
    <source>
        <dbReference type="Proteomes" id="UP000240080"/>
    </source>
</evidence>
<reference evidence="1 2" key="1">
    <citation type="journal article" date="2012" name="Nature">
        <title>The bonobo genome compared with the chimpanzee and human genomes.</title>
        <authorList>
            <person name="Prufer K."/>
            <person name="Munch K."/>
            <person name="Hellmann I."/>
            <person name="Akagi K."/>
            <person name="Miller J.R."/>
            <person name="Walenz B."/>
            <person name="Koren S."/>
            <person name="Sutton G."/>
            <person name="Kodira C."/>
            <person name="Winer R."/>
            <person name="Knight J.R."/>
            <person name="Mullikin J.C."/>
            <person name="Meader S.J."/>
            <person name="Ponting C.P."/>
            <person name="Lunter G."/>
            <person name="Higashino S."/>
            <person name="Hobolth A."/>
            <person name="Dutheil J."/>
            <person name="Karakoc E."/>
            <person name="Alkan C."/>
            <person name="Sajjadian S."/>
            <person name="Catacchio C.R."/>
            <person name="Ventura M."/>
            <person name="Marques-Bonet T."/>
            <person name="Eichler E.E."/>
            <person name="Andre C."/>
            <person name="Atencia R."/>
            <person name="Mugisha L."/>
            <person name="Junhold J."/>
            <person name="Patterson N."/>
            <person name="Siebauer M."/>
            <person name="Good J.M."/>
            <person name="Fischer A."/>
            <person name="Ptak S.E."/>
            <person name="Lachmann M."/>
            <person name="Symer D.E."/>
            <person name="Mailund T."/>
            <person name="Schierup M.H."/>
            <person name="Andres A.M."/>
            <person name="Kelso J."/>
            <person name="Paabo S."/>
        </authorList>
    </citation>
    <scope>NUCLEOTIDE SEQUENCE [LARGE SCALE GENOMIC DNA]</scope>
</reference>
<dbReference type="Bgee" id="ENSPPAG00000040424">
    <property type="expression patterns" value="Expressed in adult mammalian kidney and 6 other cell types or tissues"/>
</dbReference>
<sequence length="111" mass="11902">MQRLQVVLGHLRGPADSGSSAPSCGRFVSLGWAWGSGGHCGCSFCCRTPPPDELLSAVMTAVLKDVNLRPEQLGDICVDQHGVSYVFLFYIHAEMCCSLGPGQSWPESPSF</sequence>
<reference evidence="1" key="2">
    <citation type="submission" date="2025-08" db="UniProtKB">
        <authorList>
            <consortium name="Ensembl"/>
        </authorList>
    </citation>
    <scope>IDENTIFICATION</scope>
</reference>
<organism evidence="1 2">
    <name type="scientific">Pan paniscus</name>
    <name type="common">Pygmy chimpanzee</name>
    <name type="synonym">Bonobo</name>
    <dbReference type="NCBI Taxonomy" id="9597"/>
    <lineage>
        <taxon>Eukaryota</taxon>
        <taxon>Metazoa</taxon>
        <taxon>Chordata</taxon>
        <taxon>Craniata</taxon>
        <taxon>Vertebrata</taxon>
        <taxon>Euteleostomi</taxon>
        <taxon>Mammalia</taxon>
        <taxon>Eutheria</taxon>
        <taxon>Euarchontoglires</taxon>
        <taxon>Primates</taxon>
        <taxon>Haplorrhini</taxon>
        <taxon>Catarrhini</taxon>
        <taxon>Hominidae</taxon>
        <taxon>Pan</taxon>
    </lineage>
</organism>
<evidence type="ECO:0000313" key="1">
    <source>
        <dbReference type="Ensembl" id="ENSPPAP00000035198.1"/>
    </source>
</evidence>
<dbReference type="Proteomes" id="UP000240080">
    <property type="component" value="Chromosome 3"/>
</dbReference>
<proteinExistence type="predicted"/>
<name>A0A2R9BZU5_PANPA</name>
<dbReference type="EMBL" id="AJFE02091572">
    <property type="status" value="NOT_ANNOTATED_CDS"/>
    <property type="molecule type" value="Genomic_DNA"/>
</dbReference>
<accession>A0A2R9BZU5</accession>
<protein>
    <submittedName>
        <fullName evidence="1">Uncharacterized protein</fullName>
    </submittedName>
</protein>
<dbReference type="STRING" id="9597.ENSPPAP00000035198"/>
<keyword evidence="2" id="KW-1185">Reference proteome</keyword>
<dbReference type="EMBL" id="AJFE02091573">
    <property type="status" value="NOT_ANNOTATED_CDS"/>
    <property type="molecule type" value="Genomic_DNA"/>
</dbReference>
<dbReference type="Ensembl" id="ENSPPAT00000058086.1">
    <property type="protein sequence ID" value="ENSPPAP00000035198.1"/>
    <property type="gene ID" value="ENSPPAG00000040424.1"/>
</dbReference>
<dbReference type="AlphaFoldDB" id="A0A2R9BZU5"/>
<reference evidence="1" key="3">
    <citation type="submission" date="2025-09" db="UniProtKB">
        <authorList>
            <consortium name="Ensembl"/>
        </authorList>
    </citation>
    <scope>IDENTIFICATION</scope>
</reference>